<dbReference type="InterPro" id="IPR001387">
    <property type="entry name" value="Cro/C1-type_HTH"/>
</dbReference>
<organism evidence="3 4">
    <name type="scientific">Chryseobacterium indicum</name>
    <dbReference type="NCBI Taxonomy" id="2766954"/>
    <lineage>
        <taxon>Bacteria</taxon>
        <taxon>Pseudomonadati</taxon>
        <taxon>Bacteroidota</taxon>
        <taxon>Flavobacteriia</taxon>
        <taxon>Flavobacteriales</taxon>
        <taxon>Weeksellaceae</taxon>
        <taxon>Chryseobacterium group</taxon>
        <taxon>Chryseobacterium</taxon>
    </lineage>
</organism>
<sequence length="131" mass="15040">MIGNKIKNIRELKNLTQEYVAEKLDISQAAYSKLESGETKVSKEKLAQIAEALEVTPEDIKSFDSKKYFNNVGNVEGDNSNSYNESIVIGMGTEEIELIKKLYEDKFALMEELMKQKDKELEKYRSKYGEL</sequence>
<dbReference type="SMART" id="SM00530">
    <property type="entry name" value="HTH_XRE"/>
    <property type="match status" value="1"/>
</dbReference>
<evidence type="ECO:0000259" key="2">
    <source>
        <dbReference type="PROSITE" id="PS50943"/>
    </source>
</evidence>
<evidence type="ECO:0000313" key="3">
    <source>
        <dbReference type="EMBL" id="MCF2221004.1"/>
    </source>
</evidence>
<evidence type="ECO:0000256" key="1">
    <source>
        <dbReference type="ARBA" id="ARBA00023125"/>
    </source>
</evidence>
<protein>
    <submittedName>
        <fullName evidence="3">Helix-turn-helix transcriptional regulator</fullName>
    </submittedName>
</protein>
<dbReference type="SUPFAM" id="SSF47413">
    <property type="entry name" value="lambda repressor-like DNA-binding domains"/>
    <property type="match status" value="1"/>
</dbReference>
<dbReference type="RefSeq" id="WP_235132353.1">
    <property type="nucleotide sequence ID" value="NZ_JACSGT010000002.1"/>
</dbReference>
<dbReference type="PROSITE" id="PS50943">
    <property type="entry name" value="HTH_CROC1"/>
    <property type="match status" value="1"/>
</dbReference>
<keyword evidence="1" id="KW-0238">DNA-binding</keyword>
<evidence type="ECO:0000313" key="4">
    <source>
        <dbReference type="Proteomes" id="UP001430374"/>
    </source>
</evidence>
<proteinExistence type="predicted"/>
<dbReference type="InterPro" id="IPR010982">
    <property type="entry name" value="Lambda_DNA-bd_dom_sf"/>
</dbReference>
<dbReference type="PANTHER" id="PTHR46558">
    <property type="entry name" value="TRACRIPTIONAL REGULATORY PROTEIN-RELATED-RELATED"/>
    <property type="match status" value="1"/>
</dbReference>
<dbReference type="CDD" id="cd00093">
    <property type="entry name" value="HTH_XRE"/>
    <property type="match status" value="1"/>
</dbReference>
<comment type="caution">
    <text evidence="3">The sequence shown here is derived from an EMBL/GenBank/DDBJ whole genome shotgun (WGS) entry which is preliminary data.</text>
</comment>
<dbReference type="PANTHER" id="PTHR46558:SF11">
    <property type="entry name" value="HTH-TYPE TRANSCRIPTIONAL REGULATOR XRE"/>
    <property type="match status" value="1"/>
</dbReference>
<keyword evidence="4" id="KW-1185">Reference proteome</keyword>
<accession>A0ABS9CA00</accession>
<dbReference type="Proteomes" id="UP001430374">
    <property type="component" value="Unassembled WGS sequence"/>
</dbReference>
<feature type="domain" description="HTH cro/C1-type" evidence="2">
    <location>
        <begin position="6"/>
        <end position="60"/>
    </location>
</feature>
<dbReference type="EMBL" id="JACSGT010000002">
    <property type="protein sequence ID" value="MCF2221004.1"/>
    <property type="molecule type" value="Genomic_DNA"/>
</dbReference>
<dbReference type="Pfam" id="PF01381">
    <property type="entry name" value="HTH_3"/>
    <property type="match status" value="1"/>
</dbReference>
<name>A0ABS9CA00_9FLAO</name>
<reference evidence="3" key="1">
    <citation type="submission" date="2021-08" db="EMBL/GenBank/DDBJ databases">
        <title>Complete genome sequence of Chryseobacterium sp strain PS-8.</title>
        <authorList>
            <person name="Das S.K."/>
        </authorList>
    </citation>
    <scope>NUCLEOTIDE SEQUENCE</scope>
    <source>
        <strain evidence="3">PS-8</strain>
    </source>
</reference>
<dbReference type="Gene3D" id="1.10.260.40">
    <property type="entry name" value="lambda repressor-like DNA-binding domains"/>
    <property type="match status" value="1"/>
</dbReference>
<gene>
    <name evidence="3" type="ORF">H9Q08_17095</name>
</gene>